<dbReference type="InterPro" id="IPR039422">
    <property type="entry name" value="MarR/SlyA-like"/>
</dbReference>
<dbReference type="SMART" id="SM00347">
    <property type="entry name" value="HTH_MARR"/>
    <property type="match status" value="1"/>
</dbReference>
<gene>
    <name evidence="5" type="ORF">FB459_0170</name>
</gene>
<keyword evidence="6" id="KW-1185">Reference proteome</keyword>
<reference evidence="5 6" key="1">
    <citation type="submission" date="2019-06" db="EMBL/GenBank/DDBJ databases">
        <title>Sequencing the genomes of 1000 actinobacteria strains.</title>
        <authorList>
            <person name="Klenk H.-P."/>
        </authorList>
    </citation>
    <scope>NUCLEOTIDE SEQUENCE [LARGE SCALE GENOMIC DNA]</scope>
    <source>
        <strain evidence="5 6">DSM 19828</strain>
    </source>
</reference>
<dbReference type="PROSITE" id="PS50995">
    <property type="entry name" value="HTH_MARR_2"/>
    <property type="match status" value="1"/>
</dbReference>
<protein>
    <submittedName>
        <fullName evidence="5">DNA-binding MarR family transcriptional regulator</fullName>
    </submittedName>
</protein>
<evidence type="ECO:0000259" key="4">
    <source>
        <dbReference type="PROSITE" id="PS50995"/>
    </source>
</evidence>
<comment type="caution">
    <text evidence="5">The sequence shown here is derived from an EMBL/GenBank/DDBJ whole genome shotgun (WGS) entry which is preliminary data.</text>
</comment>
<dbReference type="EMBL" id="VFMO01000001">
    <property type="protein sequence ID" value="TQJ12805.1"/>
    <property type="molecule type" value="Genomic_DNA"/>
</dbReference>
<dbReference type="Proteomes" id="UP000320806">
    <property type="component" value="Unassembled WGS sequence"/>
</dbReference>
<evidence type="ECO:0000313" key="6">
    <source>
        <dbReference type="Proteomes" id="UP000320806"/>
    </source>
</evidence>
<dbReference type="PANTHER" id="PTHR33164:SF101">
    <property type="entry name" value="TRANSCRIPTIONAL REPRESSOR MPRA"/>
    <property type="match status" value="1"/>
</dbReference>
<dbReference type="GO" id="GO:0006950">
    <property type="term" value="P:response to stress"/>
    <property type="evidence" value="ECO:0007669"/>
    <property type="project" value="TreeGrafter"/>
</dbReference>
<dbReference type="PROSITE" id="PS01117">
    <property type="entry name" value="HTH_MARR_1"/>
    <property type="match status" value="1"/>
</dbReference>
<sequence>MDVNASLIYSRSMTEAPARLAADPIGVARDQWVDRGWADAAPGMAAVTSIMRAQQIVSARVDAVLKPFGVTFARYEVLMLLTFSRRGSLPMKLIASRLQVHPTSVTNAVDRLVQAGLVTRTTHPDDRRAFIVALTPEGRSLAQEATAALNEQVFGRPELDRDDLESLVSIIARMRSAAGDF</sequence>
<name>A0A542EBX0_9MICO</name>
<feature type="domain" description="HTH marR-type" evidence="4">
    <location>
        <begin position="43"/>
        <end position="176"/>
    </location>
</feature>
<keyword evidence="1" id="KW-0805">Transcription regulation</keyword>
<organism evidence="5 6">
    <name type="scientific">Yimella lutea</name>
    <dbReference type="NCBI Taxonomy" id="587872"/>
    <lineage>
        <taxon>Bacteria</taxon>
        <taxon>Bacillati</taxon>
        <taxon>Actinomycetota</taxon>
        <taxon>Actinomycetes</taxon>
        <taxon>Micrococcales</taxon>
        <taxon>Dermacoccaceae</taxon>
        <taxon>Yimella</taxon>
    </lineage>
</organism>
<dbReference type="InterPro" id="IPR000835">
    <property type="entry name" value="HTH_MarR-typ"/>
</dbReference>
<evidence type="ECO:0000256" key="2">
    <source>
        <dbReference type="ARBA" id="ARBA00023125"/>
    </source>
</evidence>
<keyword evidence="3" id="KW-0804">Transcription</keyword>
<dbReference type="GO" id="GO:0003700">
    <property type="term" value="F:DNA-binding transcription factor activity"/>
    <property type="evidence" value="ECO:0007669"/>
    <property type="project" value="InterPro"/>
</dbReference>
<accession>A0A542EBX0</accession>
<dbReference type="SUPFAM" id="SSF46785">
    <property type="entry name" value="Winged helix' DNA-binding domain"/>
    <property type="match status" value="1"/>
</dbReference>
<proteinExistence type="predicted"/>
<dbReference type="GO" id="GO:0003677">
    <property type="term" value="F:DNA binding"/>
    <property type="evidence" value="ECO:0007669"/>
    <property type="project" value="UniProtKB-KW"/>
</dbReference>
<dbReference type="Gene3D" id="1.10.10.10">
    <property type="entry name" value="Winged helix-like DNA-binding domain superfamily/Winged helix DNA-binding domain"/>
    <property type="match status" value="1"/>
</dbReference>
<evidence type="ECO:0000256" key="3">
    <source>
        <dbReference type="ARBA" id="ARBA00023163"/>
    </source>
</evidence>
<dbReference type="InterPro" id="IPR036390">
    <property type="entry name" value="WH_DNA-bd_sf"/>
</dbReference>
<dbReference type="InterPro" id="IPR023187">
    <property type="entry name" value="Tscrpt_reg_MarR-type_CS"/>
</dbReference>
<keyword evidence="2 5" id="KW-0238">DNA-binding</keyword>
<dbReference type="Pfam" id="PF01047">
    <property type="entry name" value="MarR"/>
    <property type="match status" value="1"/>
</dbReference>
<evidence type="ECO:0000256" key="1">
    <source>
        <dbReference type="ARBA" id="ARBA00023015"/>
    </source>
</evidence>
<evidence type="ECO:0000313" key="5">
    <source>
        <dbReference type="EMBL" id="TQJ12805.1"/>
    </source>
</evidence>
<dbReference type="PANTHER" id="PTHR33164">
    <property type="entry name" value="TRANSCRIPTIONAL REGULATOR, MARR FAMILY"/>
    <property type="match status" value="1"/>
</dbReference>
<dbReference type="InterPro" id="IPR036388">
    <property type="entry name" value="WH-like_DNA-bd_sf"/>
</dbReference>
<dbReference type="AlphaFoldDB" id="A0A542EBX0"/>
<dbReference type="PRINTS" id="PR00598">
    <property type="entry name" value="HTHMARR"/>
</dbReference>